<dbReference type="Proteomes" id="UP000735302">
    <property type="component" value="Unassembled WGS sequence"/>
</dbReference>
<feature type="non-terminal residue" evidence="1">
    <location>
        <position position="158"/>
    </location>
</feature>
<reference evidence="1 2" key="1">
    <citation type="journal article" date="2021" name="Elife">
        <title>Chloroplast acquisition without the gene transfer in kleptoplastic sea slugs, Plakobranchus ocellatus.</title>
        <authorList>
            <person name="Maeda T."/>
            <person name="Takahashi S."/>
            <person name="Yoshida T."/>
            <person name="Shimamura S."/>
            <person name="Takaki Y."/>
            <person name="Nagai Y."/>
            <person name="Toyoda A."/>
            <person name="Suzuki Y."/>
            <person name="Arimoto A."/>
            <person name="Ishii H."/>
            <person name="Satoh N."/>
            <person name="Nishiyama T."/>
            <person name="Hasebe M."/>
            <person name="Maruyama T."/>
            <person name="Minagawa J."/>
            <person name="Obokata J."/>
            <person name="Shigenobu S."/>
        </authorList>
    </citation>
    <scope>NUCLEOTIDE SEQUENCE [LARGE SCALE GENOMIC DNA]</scope>
</reference>
<comment type="caution">
    <text evidence="1">The sequence shown here is derived from an EMBL/GenBank/DDBJ whole genome shotgun (WGS) entry which is preliminary data.</text>
</comment>
<protein>
    <submittedName>
        <fullName evidence="1">Uncharacterized protein</fullName>
    </submittedName>
</protein>
<evidence type="ECO:0000313" key="1">
    <source>
        <dbReference type="EMBL" id="GFO29038.1"/>
    </source>
</evidence>
<gene>
    <name evidence="1" type="ORF">PoB_005554300</name>
</gene>
<accession>A0AAV4CDK0</accession>
<sequence length="158" mass="15934">RAQATVPVSSHHVTSSVRASTALSTTVIAGATTARKSPSTAVTAGATAARSLSATITAGATTARPSSTAITAGTTTARPLSTTLTAGATAAGPLSTTVTAATATISRPLIDYRHKNQFTVKVASETNPPCIYDAKLLPGGLIVLADWDKNSVKLFNIQ</sequence>
<feature type="non-terminal residue" evidence="1">
    <location>
        <position position="1"/>
    </location>
</feature>
<organism evidence="1 2">
    <name type="scientific">Plakobranchus ocellatus</name>
    <dbReference type="NCBI Taxonomy" id="259542"/>
    <lineage>
        <taxon>Eukaryota</taxon>
        <taxon>Metazoa</taxon>
        <taxon>Spiralia</taxon>
        <taxon>Lophotrochozoa</taxon>
        <taxon>Mollusca</taxon>
        <taxon>Gastropoda</taxon>
        <taxon>Heterobranchia</taxon>
        <taxon>Euthyneura</taxon>
        <taxon>Panpulmonata</taxon>
        <taxon>Sacoglossa</taxon>
        <taxon>Placobranchoidea</taxon>
        <taxon>Plakobranchidae</taxon>
        <taxon>Plakobranchus</taxon>
    </lineage>
</organism>
<keyword evidence="2" id="KW-1185">Reference proteome</keyword>
<evidence type="ECO:0000313" key="2">
    <source>
        <dbReference type="Proteomes" id="UP000735302"/>
    </source>
</evidence>
<dbReference type="EMBL" id="BLXT01006103">
    <property type="protein sequence ID" value="GFO29038.1"/>
    <property type="molecule type" value="Genomic_DNA"/>
</dbReference>
<name>A0AAV4CDK0_9GAST</name>
<proteinExistence type="predicted"/>
<dbReference type="AlphaFoldDB" id="A0AAV4CDK0"/>